<feature type="signal peptide" evidence="2">
    <location>
        <begin position="1"/>
        <end position="28"/>
    </location>
</feature>
<dbReference type="InterPro" id="IPR033121">
    <property type="entry name" value="PEPTIDASE_A1"/>
</dbReference>
<gene>
    <name evidence="4" type="ORF">D9611_009027</name>
</gene>
<evidence type="ECO:0000313" key="4">
    <source>
        <dbReference type="EMBL" id="KAF5339883.1"/>
    </source>
</evidence>
<evidence type="ECO:0000259" key="3">
    <source>
        <dbReference type="PROSITE" id="PS51767"/>
    </source>
</evidence>
<comment type="caution">
    <text evidence="4">The sequence shown here is derived from an EMBL/GenBank/DDBJ whole genome shotgun (WGS) entry which is preliminary data.</text>
</comment>
<evidence type="ECO:0000256" key="2">
    <source>
        <dbReference type="SAM" id="SignalP"/>
    </source>
</evidence>
<sequence length="608" mass="65068">MVWSPACTWSTFGIQVLLFAALFELASSTPTTRQTPPVWDKRTGKEIPLEEIAKRFTRRTEGGVHLPIVGRQVPGSSLERRASSAAIGLGDYVDVAYSVLLAVGGITTPLILDTGSSDLWVMSDACTSGCGKNIPLYPQATFKPENLDAKLFYGDSSSGTSAFGEIGMDTVGLAGIALKEQSFAAINRTNTSISRTGSAGIFGLGFPTNSVIWSQLFSRDLRATQGTTVTPRENAEIERNDVKYGNRYFPNLHFHSRFPSLPDVLTGATSRTPSRRQISNGMLNLLASFNKFAPFIPRLIVEQGLSMPLFTVTLQRNTVDVGGNLGQLTIGEMPSGMDINELTWVPVRNYSFADGGLPAPPDSPNEKYPIAWEVLIDDVYLDGEKLPRSNLSLSSLPDLPLSALVDTGNSLIRGPEDVVQHIFRKLEGTTSTSATGRFKCAQPHTLAFSIGGKLFPVDPRDFATQVFVDDVSVCGPNLVPTDPPQSGGYLFSWSLGAPFLKSVLSAYYFGNLTYPSRDPPRMGFLSTVPNNANELLQSAVSSAAKFENFPMLTAPAPTGTATAAGTVSPSSTSTRGSSNAALPFQPSIPLLWSACAVSLGLLVTASIS</sequence>
<dbReference type="InterPro" id="IPR021109">
    <property type="entry name" value="Peptidase_aspartic_dom_sf"/>
</dbReference>
<dbReference type="InterPro" id="IPR001461">
    <property type="entry name" value="Aspartic_peptidase_A1"/>
</dbReference>
<evidence type="ECO:0000313" key="5">
    <source>
        <dbReference type="Proteomes" id="UP000541558"/>
    </source>
</evidence>
<dbReference type="GO" id="GO:0006508">
    <property type="term" value="P:proteolysis"/>
    <property type="evidence" value="ECO:0007669"/>
    <property type="project" value="InterPro"/>
</dbReference>
<dbReference type="SUPFAM" id="SSF50630">
    <property type="entry name" value="Acid proteases"/>
    <property type="match status" value="1"/>
</dbReference>
<dbReference type="EMBL" id="JAACJK010000006">
    <property type="protein sequence ID" value="KAF5339883.1"/>
    <property type="molecule type" value="Genomic_DNA"/>
</dbReference>
<feature type="chain" id="PRO_5034840498" description="Peptidase A1 domain-containing protein" evidence="2">
    <location>
        <begin position="29"/>
        <end position="608"/>
    </location>
</feature>
<dbReference type="GO" id="GO:0004190">
    <property type="term" value="F:aspartic-type endopeptidase activity"/>
    <property type="evidence" value="ECO:0007669"/>
    <property type="project" value="InterPro"/>
</dbReference>
<comment type="similarity">
    <text evidence="1">Belongs to the peptidase A1 family.</text>
</comment>
<keyword evidence="5" id="KW-1185">Reference proteome</keyword>
<dbReference type="PANTHER" id="PTHR47966">
    <property type="entry name" value="BETA-SITE APP-CLEAVING ENZYME, ISOFORM A-RELATED"/>
    <property type="match status" value="1"/>
</dbReference>
<dbReference type="AlphaFoldDB" id="A0A8H5FKN6"/>
<dbReference type="InterPro" id="IPR034164">
    <property type="entry name" value="Pepsin-like_dom"/>
</dbReference>
<accession>A0A8H5FKN6</accession>
<proteinExistence type="inferred from homology"/>
<dbReference type="PANTHER" id="PTHR47966:SF51">
    <property type="entry name" value="BETA-SITE APP-CLEAVING ENZYME, ISOFORM A-RELATED"/>
    <property type="match status" value="1"/>
</dbReference>
<protein>
    <recommendedName>
        <fullName evidence="3">Peptidase A1 domain-containing protein</fullName>
    </recommendedName>
</protein>
<dbReference type="Pfam" id="PF00026">
    <property type="entry name" value="Asp"/>
    <property type="match status" value="2"/>
</dbReference>
<dbReference type="CDD" id="cd05471">
    <property type="entry name" value="pepsin_like"/>
    <property type="match status" value="1"/>
</dbReference>
<name>A0A8H5FKN6_9AGAR</name>
<evidence type="ECO:0000256" key="1">
    <source>
        <dbReference type="ARBA" id="ARBA00007447"/>
    </source>
</evidence>
<dbReference type="Gene3D" id="2.40.70.10">
    <property type="entry name" value="Acid Proteases"/>
    <property type="match status" value="2"/>
</dbReference>
<dbReference type="PRINTS" id="PR00792">
    <property type="entry name" value="PEPSIN"/>
</dbReference>
<organism evidence="4 5">
    <name type="scientific">Ephemerocybe angulata</name>
    <dbReference type="NCBI Taxonomy" id="980116"/>
    <lineage>
        <taxon>Eukaryota</taxon>
        <taxon>Fungi</taxon>
        <taxon>Dikarya</taxon>
        <taxon>Basidiomycota</taxon>
        <taxon>Agaricomycotina</taxon>
        <taxon>Agaricomycetes</taxon>
        <taxon>Agaricomycetidae</taxon>
        <taxon>Agaricales</taxon>
        <taxon>Agaricineae</taxon>
        <taxon>Psathyrellaceae</taxon>
        <taxon>Ephemerocybe</taxon>
    </lineage>
</organism>
<keyword evidence="2" id="KW-0732">Signal</keyword>
<feature type="domain" description="Peptidase A1" evidence="3">
    <location>
        <begin position="97"/>
        <end position="525"/>
    </location>
</feature>
<dbReference type="PROSITE" id="PS51767">
    <property type="entry name" value="PEPTIDASE_A1"/>
    <property type="match status" value="1"/>
</dbReference>
<reference evidence="4 5" key="1">
    <citation type="journal article" date="2020" name="ISME J.">
        <title>Uncovering the hidden diversity of litter-decomposition mechanisms in mushroom-forming fungi.</title>
        <authorList>
            <person name="Floudas D."/>
            <person name="Bentzer J."/>
            <person name="Ahren D."/>
            <person name="Johansson T."/>
            <person name="Persson P."/>
            <person name="Tunlid A."/>
        </authorList>
    </citation>
    <scope>NUCLEOTIDE SEQUENCE [LARGE SCALE GENOMIC DNA]</scope>
    <source>
        <strain evidence="4 5">CBS 175.51</strain>
    </source>
</reference>
<dbReference type="OrthoDB" id="3089at2759"/>
<dbReference type="Proteomes" id="UP000541558">
    <property type="component" value="Unassembled WGS sequence"/>
</dbReference>